<protein>
    <submittedName>
        <fullName evidence="1">Uncharacterized protein</fullName>
    </submittedName>
</protein>
<sequence length="38" mass="4862">MRLRGYFCFKQQIVHLYCFFSFNFNPHSRRSDWTKRIM</sequence>
<proteinExistence type="predicted"/>
<evidence type="ECO:0000313" key="1">
    <source>
        <dbReference type="EMBL" id="DAE14259.1"/>
    </source>
</evidence>
<organism evidence="1">
    <name type="scientific">Siphoviridae sp. ct0uL16</name>
    <dbReference type="NCBI Taxonomy" id="2825299"/>
    <lineage>
        <taxon>Viruses</taxon>
        <taxon>Duplodnaviria</taxon>
        <taxon>Heunggongvirae</taxon>
        <taxon>Uroviricota</taxon>
        <taxon>Caudoviricetes</taxon>
    </lineage>
</organism>
<accession>A0A8S5Q643</accession>
<reference evidence="1" key="1">
    <citation type="journal article" date="2021" name="Proc. Natl. Acad. Sci. U.S.A.">
        <title>A Catalog of Tens of Thousands of Viruses from Human Metagenomes Reveals Hidden Associations with Chronic Diseases.</title>
        <authorList>
            <person name="Tisza M.J."/>
            <person name="Buck C.B."/>
        </authorList>
    </citation>
    <scope>NUCLEOTIDE SEQUENCE</scope>
    <source>
        <strain evidence="1">Ct0uL16</strain>
    </source>
</reference>
<name>A0A8S5Q643_9CAUD</name>
<dbReference type="EMBL" id="BK015578">
    <property type="protein sequence ID" value="DAE14259.1"/>
    <property type="molecule type" value="Genomic_DNA"/>
</dbReference>